<organism evidence="2 3">
    <name type="scientific">Virgibacillus natechei</name>
    <dbReference type="NCBI Taxonomy" id="1216297"/>
    <lineage>
        <taxon>Bacteria</taxon>
        <taxon>Bacillati</taxon>
        <taxon>Bacillota</taxon>
        <taxon>Bacilli</taxon>
        <taxon>Bacillales</taxon>
        <taxon>Bacillaceae</taxon>
        <taxon>Virgibacillus</taxon>
    </lineage>
</organism>
<feature type="domain" description="RNase H type-1" evidence="1">
    <location>
        <begin position="70"/>
        <end position="207"/>
    </location>
</feature>
<dbReference type="InterPro" id="IPR002156">
    <property type="entry name" value="RNaseH_domain"/>
</dbReference>
<name>A0ABS4IH15_9BACI</name>
<dbReference type="InterPro" id="IPR036397">
    <property type="entry name" value="RNaseH_sf"/>
</dbReference>
<keyword evidence="3" id="KW-1185">Reference proteome</keyword>
<dbReference type="Gene3D" id="3.30.420.10">
    <property type="entry name" value="Ribonuclease H-like superfamily/Ribonuclease H"/>
    <property type="match status" value="1"/>
</dbReference>
<dbReference type="RefSeq" id="WP_209463372.1">
    <property type="nucleotide sequence ID" value="NZ_CP110224.1"/>
</dbReference>
<dbReference type="GO" id="GO:0004523">
    <property type="term" value="F:RNA-DNA hybrid ribonuclease activity"/>
    <property type="evidence" value="ECO:0007669"/>
    <property type="project" value="UniProtKB-EC"/>
</dbReference>
<dbReference type="PROSITE" id="PS50879">
    <property type="entry name" value="RNASE_H_1"/>
    <property type="match status" value="1"/>
</dbReference>
<dbReference type="EMBL" id="JAGGKX010000011">
    <property type="protein sequence ID" value="MBP1970234.1"/>
    <property type="molecule type" value="Genomic_DNA"/>
</dbReference>
<comment type="caution">
    <text evidence="2">The sequence shown here is derived from an EMBL/GenBank/DDBJ whole genome shotgun (WGS) entry which is preliminary data.</text>
</comment>
<dbReference type="Pfam" id="PF13456">
    <property type="entry name" value="RVT_3"/>
    <property type="match status" value="1"/>
</dbReference>
<dbReference type="InterPro" id="IPR012337">
    <property type="entry name" value="RNaseH-like_sf"/>
</dbReference>
<reference evidence="2 3" key="1">
    <citation type="submission" date="2021-03" db="EMBL/GenBank/DDBJ databases">
        <title>Genomic Encyclopedia of Type Strains, Phase IV (KMG-IV): sequencing the most valuable type-strain genomes for metagenomic binning, comparative biology and taxonomic classification.</title>
        <authorList>
            <person name="Goeker M."/>
        </authorList>
    </citation>
    <scope>NUCLEOTIDE SEQUENCE [LARGE SCALE GENOMIC DNA]</scope>
    <source>
        <strain evidence="2 3">DSM 25609</strain>
    </source>
</reference>
<evidence type="ECO:0000313" key="2">
    <source>
        <dbReference type="EMBL" id="MBP1970234.1"/>
    </source>
</evidence>
<dbReference type="EC" id="3.1.26.4" evidence="2"/>
<dbReference type="PANTHER" id="PTHR46387:SF2">
    <property type="entry name" value="RIBONUCLEASE HI"/>
    <property type="match status" value="1"/>
</dbReference>
<dbReference type="CDD" id="cd09279">
    <property type="entry name" value="RNase_HI_like"/>
    <property type="match status" value="1"/>
</dbReference>
<evidence type="ECO:0000313" key="3">
    <source>
        <dbReference type="Proteomes" id="UP001519345"/>
    </source>
</evidence>
<keyword evidence="2" id="KW-0378">Hydrolase</keyword>
<gene>
    <name evidence="2" type="ORF">J2Z83_002352</name>
</gene>
<accession>A0ABS4IH15</accession>
<proteinExistence type="predicted"/>
<dbReference type="PANTHER" id="PTHR46387">
    <property type="entry name" value="POLYNUCLEOTIDYL TRANSFERASE, RIBONUCLEASE H-LIKE SUPERFAMILY PROTEIN"/>
    <property type="match status" value="1"/>
</dbReference>
<dbReference type="SUPFAM" id="SSF53098">
    <property type="entry name" value="Ribonuclease H-like"/>
    <property type="match status" value="1"/>
</dbReference>
<dbReference type="Proteomes" id="UP001519345">
    <property type="component" value="Unassembled WGS sequence"/>
</dbReference>
<dbReference type="NCBIfam" id="NF005822">
    <property type="entry name" value="PRK07708.1"/>
    <property type="match status" value="1"/>
</dbReference>
<evidence type="ECO:0000259" key="1">
    <source>
        <dbReference type="PROSITE" id="PS50879"/>
    </source>
</evidence>
<protein>
    <submittedName>
        <fullName evidence="2">Ribonuclease HI</fullName>
        <ecNumber evidence="2">3.1.26.4</ecNumber>
    </submittedName>
</protein>
<sequence>MEVRIEFMYQTPKGLGTTFSSDVMAAEEAIVIADDLNKTGRTKHVAFIDSYGNTWTLKELKKMMEEIQTEPHNVMVYFDGGFDPKTKKSGLGCVIYYEQNNKSFRLRRNALIEEMDNNNEAEYAAIHLGVQELECLGVHHIAVTFAGDSKVVINQLDEEWVCYEDSLLKWIERIERKLDRLGINPTYKRIPRKNNQEADQLASQSLNGIEIISTKEQ</sequence>